<feature type="compositionally biased region" description="Acidic residues" evidence="8">
    <location>
        <begin position="311"/>
        <end position="331"/>
    </location>
</feature>
<dbReference type="InterPro" id="IPR045149">
    <property type="entry name" value="OS-9-like"/>
</dbReference>
<comment type="function">
    <text evidence="5">Probable lectin that binds selectively to improperly folded lumenal proteins. May function in endoplasmic reticulum quality control and endoplasmic reticulum-associated degradation (ERAD) of both non-glycosylated proteins and glycoproteins.</text>
</comment>
<dbReference type="OrthoDB" id="239053at2759"/>
<dbReference type="GO" id="GO:0030968">
    <property type="term" value="P:endoplasmic reticulum unfolded protein response"/>
    <property type="evidence" value="ECO:0007669"/>
    <property type="project" value="InterPro"/>
</dbReference>
<evidence type="ECO:0000256" key="3">
    <source>
        <dbReference type="ARBA" id="ARBA00022824"/>
    </source>
</evidence>
<gene>
    <name evidence="12" type="primary">LOC108666543</name>
</gene>
<evidence type="ECO:0000256" key="6">
    <source>
        <dbReference type="ARBA" id="ARBA00041108"/>
    </source>
</evidence>
<dbReference type="Gene3D" id="2.70.130.10">
    <property type="entry name" value="Mannose-6-phosphate receptor binding domain"/>
    <property type="match status" value="2"/>
</dbReference>
<dbReference type="Proteomes" id="UP000694843">
    <property type="component" value="Unplaced"/>
</dbReference>
<keyword evidence="3" id="KW-0256">Endoplasmic reticulum</keyword>
<evidence type="ECO:0000256" key="8">
    <source>
        <dbReference type="SAM" id="MobiDB-lite"/>
    </source>
</evidence>
<evidence type="ECO:0000256" key="4">
    <source>
        <dbReference type="ARBA" id="ARBA00023157"/>
    </source>
</evidence>
<feature type="compositionally biased region" description="Low complexity" evidence="8">
    <location>
        <begin position="594"/>
        <end position="672"/>
    </location>
</feature>
<organism evidence="11 12">
    <name type="scientific">Hyalella azteca</name>
    <name type="common">Amphipod</name>
    <dbReference type="NCBI Taxonomy" id="294128"/>
    <lineage>
        <taxon>Eukaryota</taxon>
        <taxon>Metazoa</taxon>
        <taxon>Ecdysozoa</taxon>
        <taxon>Arthropoda</taxon>
        <taxon>Crustacea</taxon>
        <taxon>Multicrustacea</taxon>
        <taxon>Malacostraca</taxon>
        <taxon>Eumalacostraca</taxon>
        <taxon>Peracarida</taxon>
        <taxon>Amphipoda</taxon>
        <taxon>Senticaudata</taxon>
        <taxon>Talitrida</taxon>
        <taxon>Talitroidea</taxon>
        <taxon>Hyalellidae</taxon>
        <taxon>Hyalella</taxon>
    </lineage>
</organism>
<keyword evidence="2 9" id="KW-0732">Signal</keyword>
<sequence length="716" mass="78533">MSHKLYIWSLMNFICFSAANHFKNFDDSILFSLDWPGYGSKPELLGSPDYEKLRLVSADQEEFQCHFPISYGEVEDGSQSYKGPQALSLLMPALRQKSCSYKIESYWSYEVCHGGKIVQYHKEQENRGKKVIDQQYTLGRITPAQLQQLEADAKAEDAASSPTAREVSETKVEGTDVPYYPIRYADGSICELTGKPRVTDVLYVCYEHGRHDVYSVKETATCEYEIIVLTDVLCQHPLYTKKEKPEIPIHCVPTAAGARRPKELLRIEAHSLKLKTMPETKLSGSPESGAMALGKIDADLANVPATLLDENHDDQETDDDEDDDDDDESGDGFDKETSSSRNSKPFPPRPLTRDQSAVKSFLTGENCLDGGIGWWHYEFCYGRHVTQFHENKDGSRITILLGTFSAPKHIEWIKKHPKKAPNAYQVTHLYSDGAVCDVTGKPRVTEVRLKCYPPSQSLGVGTVAMYLIEPQPCHYILGVETGLVCDLLHDADEYGLLQHEIFDQTQLLGEDLLESPADDGAEDDGDGDVLPGAPEPPHTEPRRDETSSKPSADEESRGGPDTGGLEVETASLNADPLNPNADFGNLNVKASHPNAEATRTNTEAANSNVEAANPNVEAANPNVEAANPNADAVNPNADAANPNAEAANSNADAANSNADAVNPNADAANPNEDSTRLEDDSTNARTRPASSRLHEDTSIPDEDQIKEKNSVKSDEL</sequence>
<feature type="compositionally biased region" description="Basic and acidic residues" evidence="8">
    <location>
        <begin position="692"/>
        <end position="716"/>
    </location>
</feature>
<evidence type="ECO:0000313" key="11">
    <source>
        <dbReference type="Proteomes" id="UP000694843"/>
    </source>
</evidence>
<dbReference type="OMA" id="ENEISCH"/>
<comment type="subcellular location">
    <subcellularLocation>
        <location evidence="1">Endoplasmic reticulum</location>
    </subcellularLocation>
</comment>
<evidence type="ECO:0000256" key="5">
    <source>
        <dbReference type="ARBA" id="ARBA00037585"/>
    </source>
</evidence>
<dbReference type="InterPro" id="IPR009011">
    <property type="entry name" value="Man6P_isomerase_rcpt-bd_dom_sf"/>
</dbReference>
<feature type="region of interest" description="Disordered" evidence="8">
    <location>
        <begin position="308"/>
        <end position="354"/>
    </location>
</feature>
<accession>A0A8B7N6L8</accession>
<dbReference type="PANTHER" id="PTHR15414">
    <property type="entry name" value="OS-9-RELATED"/>
    <property type="match status" value="1"/>
</dbReference>
<evidence type="ECO:0000256" key="9">
    <source>
        <dbReference type="SAM" id="SignalP"/>
    </source>
</evidence>
<protein>
    <recommendedName>
        <fullName evidence="6">Endoplasmic reticulum lectin 1</fullName>
    </recommendedName>
    <alternativeName>
        <fullName evidence="7">ER lectin</fullName>
    </alternativeName>
</protein>
<dbReference type="GO" id="GO:0030970">
    <property type="term" value="P:retrograde protein transport, ER to cytosol"/>
    <property type="evidence" value="ECO:0007669"/>
    <property type="project" value="TreeGrafter"/>
</dbReference>
<feature type="chain" id="PRO_5034988870" description="Endoplasmic reticulum lectin 1" evidence="9">
    <location>
        <begin position="20"/>
        <end position="716"/>
    </location>
</feature>
<feature type="domain" description="MRH" evidence="10">
    <location>
        <begin position="97"/>
        <end position="236"/>
    </location>
</feature>
<feature type="compositionally biased region" description="Acidic residues" evidence="8">
    <location>
        <begin position="514"/>
        <end position="527"/>
    </location>
</feature>
<feature type="region of interest" description="Disordered" evidence="8">
    <location>
        <begin position="514"/>
        <end position="716"/>
    </location>
</feature>
<evidence type="ECO:0000313" key="12">
    <source>
        <dbReference type="RefSeq" id="XP_018008928.1"/>
    </source>
</evidence>
<feature type="compositionally biased region" description="Basic and acidic residues" evidence="8">
    <location>
        <begin position="537"/>
        <end position="558"/>
    </location>
</feature>
<evidence type="ECO:0000256" key="2">
    <source>
        <dbReference type="ARBA" id="ARBA00022729"/>
    </source>
</evidence>
<dbReference type="GO" id="GO:0005788">
    <property type="term" value="C:endoplasmic reticulum lumen"/>
    <property type="evidence" value="ECO:0007669"/>
    <property type="project" value="TreeGrafter"/>
</dbReference>
<feature type="domain" description="MRH" evidence="10">
    <location>
        <begin position="365"/>
        <end position="487"/>
    </location>
</feature>
<name>A0A8B7N6L8_HYAAZ</name>
<keyword evidence="4" id="KW-1015">Disulfide bond</keyword>
<evidence type="ECO:0000256" key="7">
    <source>
        <dbReference type="ARBA" id="ARBA00041661"/>
    </source>
</evidence>
<dbReference type="PROSITE" id="PS51914">
    <property type="entry name" value="MRH"/>
    <property type="match status" value="2"/>
</dbReference>
<dbReference type="InterPro" id="IPR044865">
    <property type="entry name" value="MRH_dom"/>
</dbReference>
<dbReference type="InterPro" id="IPR012913">
    <property type="entry name" value="OS9-like_dom"/>
</dbReference>
<dbReference type="PANTHER" id="PTHR15414:SF0">
    <property type="entry name" value="ENDOPLASMIC RETICULUM LECTIN 1"/>
    <property type="match status" value="1"/>
</dbReference>
<reference evidence="12" key="1">
    <citation type="submission" date="2025-08" db="UniProtKB">
        <authorList>
            <consortium name="RefSeq"/>
        </authorList>
    </citation>
    <scope>IDENTIFICATION</scope>
    <source>
        <tissue evidence="12">Whole organism</tissue>
    </source>
</reference>
<dbReference type="AlphaFoldDB" id="A0A8B7N6L8"/>
<dbReference type="RefSeq" id="XP_018008928.1">
    <property type="nucleotide sequence ID" value="XM_018153439.2"/>
</dbReference>
<keyword evidence="11" id="KW-1185">Reference proteome</keyword>
<dbReference type="SUPFAM" id="SSF50911">
    <property type="entry name" value="Mannose 6-phosphate receptor domain"/>
    <property type="match status" value="2"/>
</dbReference>
<dbReference type="GeneID" id="108666543"/>
<feature type="signal peptide" evidence="9">
    <location>
        <begin position="1"/>
        <end position="19"/>
    </location>
</feature>
<dbReference type="FunFam" id="2.70.130.10:FF:000001">
    <property type="entry name" value="Endoplasmic reticulum lectin 1"/>
    <property type="match status" value="1"/>
</dbReference>
<dbReference type="KEGG" id="hazt:108666543"/>
<evidence type="ECO:0000259" key="10">
    <source>
        <dbReference type="PROSITE" id="PS51914"/>
    </source>
</evidence>
<proteinExistence type="predicted"/>
<evidence type="ECO:0000256" key="1">
    <source>
        <dbReference type="ARBA" id="ARBA00004240"/>
    </source>
</evidence>
<dbReference type="Pfam" id="PF07915">
    <property type="entry name" value="PRKCSH"/>
    <property type="match status" value="2"/>
</dbReference>